<dbReference type="CDD" id="cd03801">
    <property type="entry name" value="GT4_PimA-like"/>
    <property type="match status" value="1"/>
</dbReference>
<dbReference type="Gene3D" id="3.40.50.2000">
    <property type="entry name" value="Glycogen Phosphorylase B"/>
    <property type="match status" value="1"/>
</dbReference>
<dbReference type="Pfam" id="PF13692">
    <property type="entry name" value="Glyco_trans_1_4"/>
    <property type="match status" value="1"/>
</dbReference>
<keyword evidence="1" id="KW-0808">Transferase</keyword>
<evidence type="ECO:0000313" key="1">
    <source>
        <dbReference type="EMBL" id="TDR73903.1"/>
    </source>
</evidence>
<keyword evidence="2" id="KW-1185">Reference proteome</keyword>
<comment type="caution">
    <text evidence="1">The sequence shown here is derived from an EMBL/GenBank/DDBJ whole genome shotgun (WGS) entry which is preliminary data.</text>
</comment>
<dbReference type="EMBL" id="SNZP01000012">
    <property type="protein sequence ID" value="TDR73903.1"/>
    <property type="molecule type" value="Genomic_DNA"/>
</dbReference>
<dbReference type="SUPFAM" id="SSF53756">
    <property type="entry name" value="UDP-Glycosyltransferase/glycogen phosphorylase"/>
    <property type="match status" value="1"/>
</dbReference>
<sequence>MLNINVYAEDYGWLFEDLKRHFAAASSDTVRVTISSSPQIAADRWIALRTAEAHHTPDPARTVVCIHDFFDDPGLYSRAGGRRGVREAGALWLCHPAIGALLMRDDVDLGRCRLLASPIGALKAFSPRQTLPPRFTVGWIGRNDPIKRLPILLAVLAQAAPDRSEFEVSLVGEDLAPIAEQVAALGFAVRHHDRRAVPIEACPALYRQMDVLLVTSASEGQPMVLFEALASGVPVISSAVGWAPALADTAPDFVRIAEGEGEMVAALAAVRRRRDDLFARRQAMAELVSPWVLEEWVGSLLQLAVALPEGAQ</sequence>
<dbReference type="RefSeq" id="WP_166642285.1">
    <property type="nucleotide sequence ID" value="NZ_SNZP01000012.1"/>
</dbReference>
<evidence type="ECO:0000313" key="2">
    <source>
        <dbReference type="Proteomes" id="UP000295611"/>
    </source>
</evidence>
<dbReference type="PANTHER" id="PTHR12526">
    <property type="entry name" value="GLYCOSYLTRANSFERASE"/>
    <property type="match status" value="1"/>
</dbReference>
<name>A0A4R7B244_9NEIS</name>
<dbReference type="AlphaFoldDB" id="A0A4R7B244"/>
<accession>A0A4R7B244</accession>
<proteinExistence type="predicted"/>
<protein>
    <submittedName>
        <fullName evidence="1">Glycosyltransferase involved in cell wall biosynthesis</fullName>
    </submittedName>
</protein>
<reference evidence="1 2" key="1">
    <citation type="submission" date="2019-03" db="EMBL/GenBank/DDBJ databases">
        <title>Genomic Encyclopedia of Type Strains, Phase III (KMG-III): the genomes of soil and plant-associated and newly described type strains.</title>
        <authorList>
            <person name="Whitman W."/>
        </authorList>
    </citation>
    <scope>NUCLEOTIDE SEQUENCE [LARGE SCALE GENOMIC DNA]</scope>
    <source>
        <strain evidence="1 2">CECT 8976</strain>
    </source>
</reference>
<gene>
    <name evidence="1" type="ORF">DFP86_112107</name>
</gene>
<dbReference type="Proteomes" id="UP000295611">
    <property type="component" value="Unassembled WGS sequence"/>
</dbReference>
<organism evidence="1 2">
    <name type="scientific">Paludibacterium purpuratum</name>
    <dbReference type="NCBI Taxonomy" id="1144873"/>
    <lineage>
        <taxon>Bacteria</taxon>
        <taxon>Pseudomonadati</taxon>
        <taxon>Pseudomonadota</taxon>
        <taxon>Betaproteobacteria</taxon>
        <taxon>Neisseriales</taxon>
        <taxon>Chromobacteriaceae</taxon>
        <taxon>Paludibacterium</taxon>
    </lineage>
</organism>
<dbReference type="GO" id="GO:0016740">
    <property type="term" value="F:transferase activity"/>
    <property type="evidence" value="ECO:0007669"/>
    <property type="project" value="UniProtKB-KW"/>
</dbReference>